<organism evidence="2 3">
    <name type="scientific">Strongyloides venezuelensis</name>
    <name type="common">Threadworm</name>
    <dbReference type="NCBI Taxonomy" id="75913"/>
    <lineage>
        <taxon>Eukaryota</taxon>
        <taxon>Metazoa</taxon>
        <taxon>Ecdysozoa</taxon>
        <taxon>Nematoda</taxon>
        <taxon>Chromadorea</taxon>
        <taxon>Rhabditida</taxon>
        <taxon>Tylenchina</taxon>
        <taxon>Panagrolaimomorpha</taxon>
        <taxon>Strongyloidoidea</taxon>
        <taxon>Strongyloididae</taxon>
        <taxon>Strongyloides</taxon>
    </lineage>
</organism>
<dbReference type="Gene3D" id="3.40.390.10">
    <property type="entry name" value="Collagenase (Catalytic Domain)"/>
    <property type="match status" value="1"/>
</dbReference>
<dbReference type="GO" id="GO:0004222">
    <property type="term" value="F:metalloendopeptidase activity"/>
    <property type="evidence" value="ECO:0007669"/>
    <property type="project" value="InterPro"/>
</dbReference>
<dbReference type="Proteomes" id="UP000035680">
    <property type="component" value="Unassembled WGS sequence"/>
</dbReference>
<feature type="domain" description="Peptidase M12A" evidence="1">
    <location>
        <begin position="13"/>
        <end position="58"/>
    </location>
</feature>
<evidence type="ECO:0000313" key="2">
    <source>
        <dbReference type="Proteomes" id="UP000035680"/>
    </source>
</evidence>
<accession>A0A0K0EWZ4</accession>
<dbReference type="AlphaFoldDB" id="A0A0K0EWZ4"/>
<reference evidence="2" key="1">
    <citation type="submission" date="2014-07" db="EMBL/GenBank/DDBJ databases">
        <authorList>
            <person name="Martin A.A"/>
            <person name="De Silva N."/>
        </authorList>
    </citation>
    <scope>NUCLEOTIDE SEQUENCE</scope>
</reference>
<evidence type="ECO:0000259" key="1">
    <source>
        <dbReference type="Pfam" id="PF01400"/>
    </source>
</evidence>
<keyword evidence="2" id="KW-1185">Reference proteome</keyword>
<sequence>MSQKNSSPQILHNIEIGRICNETNNVRKIQQLIVKALGIVDQHRRSDRDNYITVNYTGLIIKNRTASEHYLEMWN</sequence>
<name>A0A0K0EWZ4_STRVS</name>
<proteinExistence type="predicted"/>
<reference evidence="3" key="2">
    <citation type="submission" date="2015-08" db="UniProtKB">
        <authorList>
            <consortium name="WormBaseParasite"/>
        </authorList>
    </citation>
    <scope>IDENTIFICATION</scope>
</reference>
<dbReference type="InterPro" id="IPR001506">
    <property type="entry name" value="Peptidase_M12A"/>
</dbReference>
<dbReference type="Pfam" id="PF01400">
    <property type="entry name" value="Astacin"/>
    <property type="match status" value="1"/>
</dbReference>
<evidence type="ECO:0000313" key="3">
    <source>
        <dbReference type="WBParaSite" id="SVE_0104800.1"/>
    </source>
</evidence>
<dbReference type="GO" id="GO:0006508">
    <property type="term" value="P:proteolysis"/>
    <property type="evidence" value="ECO:0007669"/>
    <property type="project" value="InterPro"/>
</dbReference>
<dbReference type="WBParaSite" id="SVE_0104800.1">
    <property type="protein sequence ID" value="SVE_0104800.1"/>
    <property type="gene ID" value="SVE_0104800"/>
</dbReference>
<dbReference type="InterPro" id="IPR024079">
    <property type="entry name" value="MetalloPept_cat_dom_sf"/>
</dbReference>
<protein>
    <submittedName>
        <fullName evidence="3">Astacin domain-containing protein</fullName>
    </submittedName>
</protein>